<protein>
    <submittedName>
        <fullName evidence="7">Energy transducer TonB</fullName>
    </submittedName>
</protein>
<dbReference type="Gene3D" id="3.30.1150.10">
    <property type="match status" value="1"/>
</dbReference>
<dbReference type="NCBIfam" id="TIGR01352">
    <property type="entry name" value="tonB_Cterm"/>
    <property type="match status" value="1"/>
</dbReference>
<keyword evidence="8" id="KW-1185">Reference proteome</keyword>
<comment type="caution">
    <text evidence="7">The sequence shown here is derived from an EMBL/GenBank/DDBJ whole genome shotgun (WGS) entry which is preliminary data.</text>
</comment>
<reference evidence="7 8" key="1">
    <citation type="submission" date="2017-06" db="EMBL/GenBank/DDBJ databases">
        <title>Reclassification of a Polynucleobacter cosmopolitanus strain isolated from tropical Lake Victoria as Polynucleobacter victoriensis comb. nov.</title>
        <authorList>
            <person name="Hahn M.W."/>
        </authorList>
    </citation>
    <scope>NUCLEOTIDE SEQUENCE [LARGE SCALE GENOMIC DNA]</scope>
    <source>
        <strain evidence="7 8">MWH-MoIso2</strain>
    </source>
</reference>
<evidence type="ECO:0000313" key="7">
    <source>
        <dbReference type="EMBL" id="OXL16149.1"/>
    </source>
</evidence>
<dbReference type="Proteomes" id="UP000215188">
    <property type="component" value="Unassembled WGS sequence"/>
</dbReference>
<evidence type="ECO:0000256" key="4">
    <source>
        <dbReference type="ARBA" id="ARBA00023136"/>
    </source>
</evidence>
<proteinExistence type="predicted"/>
<evidence type="ECO:0000256" key="3">
    <source>
        <dbReference type="ARBA" id="ARBA00022989"/>
    </source>
</evidence>
<feature type="transmembrane region" description="Helical" evidence="6">
    <location>
        <begin position="22"/>
        <end position="43"/>
    </location>
</feature>
<evidence type="ECO:0000256" key="6">
    <source>
        <dbReference type="SAM" id="Phobius"/>
    </source>
</evidence>
<dbReference type="EMBL" id="NJGG01000001">
    <property type="protein sequence ID" value="OXL16149.1"/>
    <property type="molecule type" value="Genomic_DNA"/>
</dbReference>
<evidence type="ECO:0000256" key="5">
    <source>
        <dbReference type="SAM" id="MobiDB-lite"/>
    </source>
</evidence>
<evidence type="ECO:0000256" key="2">
    <source>
        <dbReference type="ARBA" id="ARBA00022692"/>
    </source>
</evidence>
<organism evidence="7 8">
    <name type="scientific">Polynucleobacter cosmopolitanus</name>
    <dbReference type="NCBI Taxonomy" id="351345"/>
    <lineage>
        <taxon>Bacteria</taxon>
        <taxon>Pseudomonadati</taxon>
        <taxon>Pseudomonadota</taxon>
        <taxon>Betaproteobacteria</taxon>
        <taxon>Burkholderiales</taxon>
        <taxon>Burkholderiaceae</taxon>
        <taxon>Polynucleobacter</taxon>
    </lineage>
</organism>
<evidence type="ECO:0000256" key="1">
    <source>
        <dbReference type="ARBA" id="ARBA00004167"/>
    </source>
</evidence>
<dbReference type="GO" id="GO:0016020">
    <property type="term" value="C:membrane"/>
    <property type="evidence" value="ECO:0007669"/>
    <property type="project" value="UniProtKB-SubCell"/>
</dbReference>
<dbReference type="SUPFAM" id="SSF74653">
    <property type="entry name" value="TolA/TonB C-terminal domain"/>
    <property type="match status" value="1"/>
</dbReference>
<keyword evidence="4 6" id="KW-0472">Membrane</keyword>
<keyword evidence="3 6" id="KW-1133">Transmembrane helix</keyword>
<dbReference type="InterPro" id="IPR006260">
    <property type="entry name" value="TonB/TolA_C"/>
</dbReference>
<gene>
    <name evidence="7" type="ORF">AOC33_03455</name>
</gene>
<evidence type="ECO:0000313" key="8">
    <source>
        <dbReference type="Proteomes" id="UP000215188"/>
    </source>
</evidence>
<sequence length="281" mass="31124">MSSQVPLNKFFNIDWQNWKKPIVYALLASFVLHAILLAFKWHAESEQERRLKTPLSVVLVNASSPTAPVNPKRLAQVNLNGGGELTEGQASALRRADPKLAEQLEKIQADQKRLLSQVQAGRENQASTLQGKSNLATSEANPLEAELAKRLQKQGQQPRRATVTATSAKSVVFAQYHDAMRRQIEAHGTIHFPRVGGKALYGSLVLMVSVDQRGRLSKEGVTVMKSSGNQELDRQAIAIIRSAAPFGRFTDAMRQQIDVLDWVSTFDFTRDGGELKLDVKN</sequence>
<comment type="subcellular location">
    <subcellularLocation>
        <location evidence="1">Membrane</location>
        <topology evidence="1">Single-pass membrane protein</topology>
    </subcellularLocation>
</comment>
<name>A0A229FXI7_9BURK</name>
<keyword evidence="2 6" id="KW-0812">Transmembrane</keyword>
<feature type="region of interest" description="Disordered" evidence="5">
    <location>
        <begin position="118"/>
        <end position="137"/>
    </location>
</feature>
<accession>A0A229FXI7</accession>
<dbReference type="AlphaFoldDB" id="A0A229FXI7"/>